<dbReference type="FunFam" id="1.25.10.10:FF:000304">
    <property type="entry name" value="MAP3K epsilon protein kinase 1-like"/>
    <property type="match status" value="1"/>
</dbReference>
<dbReference type="InterPro" id="IPR052441">
    <property type="entry name" value="Armadillo-Ser/Thr_Kinase"/>
</dbReference>
<keyword evidence="3 6" id="KW-0547">Nucleotide-binding</keyword>
<dbReference type="PANTHER" id="PTHR46618">
    <property type="entry name" value="ARMADILLO REPEAT-CONTAINING PROTEIN 3"/>
    <property type="match status" value="1"/>
</dbReference>
<feature type="region of interest" description="Disordered" evidence="7">
    <location>
        <begin position="827"/>
        <end position="846"/>
    </location>
</feature>
<dbReference type="PANTHER" id="PTHR46618:SF1">
    <property type="entry name" value="ARMADILLO REPEAT-CONTAINING PROTEIN 3"/>
    <property type="match status" value="1"/>
</dbReference>
<dbReference type="EMBL" id="RXIC02000025">
    <property type="protein sequence ID" value="KAB1206021.1"/>
    <property type="molecule type" value="Genomic_DNA"/>
</dbReference>
<dbReference type="OrthoDB" id="8693905at2759"/>
<evidence type="ECO:0000313" key="9">
    <source>
        <dbReference type="EMBL" id="KAB1206021.1"/>
    </source>
</evidence>
<feature type="region of interest" description="Disordered" evidence="7">
    <location>
        <begin position="218"/>
        <end position="274"/>
    </location>
</feature>
<sequence length="1555" mass="171237">MSRQMTTAAFHKSKTLDNKYMLGDEIGKGAYGRVYKGLDLENGDFVAIKQVSLENIAQEDLNIIMNLNHKNIVKYLGSLKTKTHLHIILEYVENGSLANIIKPNKFGPFPESLVAVYIAQVLEGLVYLHEQGVIHRDIKGANILTTKEGLVKLADFGVATKLTEADVNTHSVVGTPYWMAPEAGLVGGLMSDAMSFFATFREQSCFGADDGIMEGVPMNADISHGDNESSGETPSAGNMEVADTGIKSESRKGKLLSEVSDMSRSDKDHASDANIMDEREANIEYSDRVLTFGIHEKSSLETASGRQSSNKEVDASECTELHEVPQNCDHEEVLMEGNIGSPESRRKNVAEKHGGKGSSIHVGNRPFGFGPRSQDSSFQKAVKMSVASGENELSRFSDTPGDASLDDLFRPLDRHPEDQAAEASTSASTPYSNGNASINDAGKNDLATKLRATIAQKQMESEMVQANGGGDLLRLMMGVIKDEVIDIDGLVFDDKLAGENLFPLQAVEFSRLAGSLRPDESEDVIVSACQKLTAIFNQRPEQKIVFATQHGLLPLMELLDVPKTRVICAVLQIINQIIRDNFDFQENACLVGLITLQIPVVMSFAGPDRPREVRMEAAFFLQQLCQSSSLTLQMFIACRGIPVLVGFLEADYAKYREMVHLAIDCMWQVFKLQRSTPRNDFCRIAAKNGILLRLINTLYSLNEATRLASISVGGGFPVDTSTQRPRSGQLDYSHPILIQCEAPLSTADQHELPKVRHGMIDQHISSGMQDSSRASTSHSQRSDANQPDSRYLQIDPDRAQCSNTAMEVSAASKFLDPISLEKVAVVSNKEPSASTPKERDNLERWKIDPSRADVELRQQRLANATNRTSTDRPLKLTESTSNGFPTTVSSQQEQVRPLLSLLEKEPPSRHFSGQLEYVRHLSGLERHESVLPLLHASNEKKTNGELDFLMAEFADVSQRGRENGNLDSNARVSHKTVSKRGGLMASNEGAAATCGIVSQTASGVLSGSGVLNARPGSATSSGLLSHMVSTLNADVAREYLEKVADLLLEFSRADTNVKSYMCSQSLLSRLFQMFNRVEPPILLKILKCINHLSTDPNCLENLQRADAIKYLIPNLELKEGSLVSQIHHELSPFLCTYLPRDTVNRFMVAVVAVILSLVQVGENNLFNWLALSKRGGLMASNEGAAATCGIVSQTASGVLSGSGVLNARPGSATSSGLLSHMVSTLNADVAREYLEKVADLLLEFSRADTNVKSYMCSQSLLSRLFQMFNRVEPPILLKILKCINHLSTDPNCLENLQRADAIKYLIPNLELKEGSLVSQIHHEVLNALFNLCKINKRRQEQAAENGIIPHLMQFIMLGSPLKQYALPLLCDMAHASRNSREQLRAHGGLDVYLSLLEDEIWSVTALDSIAVCLAHDNDNRKVEQALLKKDAVQKLVKFFQCCPEQHFVHILEPFLKIITKSSQINKTLAVNGLTPLLIARLDHQDAIARLNLLKLIKAVYEHHPRPKQLIVENDLPQKLQNLIEERRDGQRSGGQVLVKQMATSLLKALHINTVL</sequence>
<dbReference type="GO" id="GO:0005524">
    <property type="term" value="F:ATP binding"/>
    <property type="evidence" value="ECO:0007669"/>
    <property type="project" value="UniProtKB-UniRule"/>
</dbReference>
<feature type="compositionally biased region" description="Low complexity" evidence="7">
    <location>
        <begin position="769"/>
        <end position="783"/>
    </location>
</feature>
<evidence type="ECO:0000256" key="3">
    <source>
        <dbReference type="ARBA" id="ARBA00022741"/>
    </source>
</evidence>
<feature type="region of interest" description="Disordered" evidence="7">
    <location>
        <begin position="860"/>
        <end position="895"/>
    </location>
</feature>
<evidence type="ECO:0000256" key="2">
    <source>
        <dbReference type="ARBA" id="ARBA00022737"/>
    </source>
</evidence>
<dbReference type="InterPro" id="IPR011989">
    <property type="entry name" value="ARM-like"/>
</dbReference>
<feature type="region of interest" description="Disordered" evidence="7">
    <location>
        <begin position="389"/>
        <end position="442"/>
    </location>
</feature>
<dbReference type="InterPro" id="IPR000225">
    <property type="entry name" value="Armadillo"/>
</dbReference>
<dbReference type="PROSITE" id="PS50011">
    <property type="entry name" value="PROTEIN_KINASE_DOM"/>
    <property type="match status" value="1"/>
</dbReference>
<keyword evidence="1" id="KW-0808">Transferase</keyword>
<dbReference type="SMART" id="SM00185">
    <property type="entry name" value="ARM"/>
    <property type="match status" value="4"/>
</dbReference>
<feature type="region of interest" description="Disordered" evidence="7">
    <location>
        <begin position="765"/>
        <end position="794"/>
    </location>
</feature>
<evidence type="ECO:0000259" key="8">
    <source>
        <dbReference type="PROSITE" id="PS50011"/>
    </source>
</evidence>
<dbReference type="SUPFAM" id="SSF56112">
    <property type="entry name" value="Protein kinase-like (PK-like)"/>
    <property type="match status" value="1"/>
</dbReference>
<dbReference type="Gene3D" id="1.25.10.10">
    <property type="entry name" value="Leucine-rich Repeat Variant"/>
    <property type="match status" value="3"/>
</dbReference>
<dbReference type="InterPro" id="IPR008271">
    <property type="entry name" value="Ser/Thr_kinase_AS"/>
</dbReference>
<keyword evidence="10" id="KW-1185">Reference proteome</keyword>
<keyword evidence="4 9" id="KW-0418">Kinase</keyword>
<proteinExistence type="predicted"/>
<dbReference type="PROSITE" id="PS00107">
    <property type="entry name" value="PROTEIN_KINASE_ATP"/>
    <property type="match status" value="1"/>
</dbReference>
<feature type="binding site" evidence="6">
    <location>
        <position position="49"/>
    </location>
    <ligand>
        <name>ATP</name>
        <dbReference type="ChEBI" id="CHEBI:30616"/>
    </ligand>
</feature>
<keyword evidence="2" id="KW-0677">Repeat</keyword>
<feature type="compositionally biased region" description="Polar residues" evidence="7">
    <location>
        <begin position="422"/>
        <end position="438"/>
    </location>
</feature>
<dbReference type="InterPro" id="IPR017441">
    <property type="entry name" value="Protein_kinase_ATP_BS"/>
</dbReference>
<evidence type="ECO:0000256" key="7">
    <source>
        <dbReference type="SAM" id="MobiDB-lite"/>
    </source>
</evidence>
<evidence type="ECO:0000256" key="5">
    <source>
        <dbReference type="ARBA" id="ARBA00022840"/>
    </source>
</evidence>
<dbReference type="GO" id="GO:0004672">
    <property type="term" value="F:protein kinase activity"/>
    <property type="evidence" value="ECO:0007669"/>
    <property type="project" value="InterPro"/>
</dbReference>
<comment type="caution">
    <text evidence="9">The sequence shown here is derived from an EMBL/GenBank/DDBJ whole genome shotgun (WGS) entry which is preliminary data.</text>
</comment>
<feature type="region of interest" description="Disordered" evidence="7">
    <location>
        <begin position="341"/>
        <end position="376"/>
    </location>
</feature>
<reference evidence="9 10" key="1">
    <citation type="journal article" date="2019" name="Plant Biotechnol. J.">
        <title>The red bayberry genome and genetic basis of sex determination.</title>
        <authorList>
            <person name="Jia H.M."/>
            <person name="Jia H.J."/>
            <person name="Cai Q.L."/>
            <person name="Wang Y."/>
            <person name="Zhao H.B."/>
            <person name="Yang W.F."/>
            <person name="Wang G.Y."/>
            <person name="Li Y.H."/>
            <person name="Zhan D.L."/>
            <person name="Shen Y.T."/>
            <person name="Niu Q.F."/>
            <person name="Chang L."/>
            <person name="Qiu J."/>
            <person name="Zhao L."/>
            <person name="Xie H.B."/>
            <person name="Fu W.Y."/>
            <person name="Jin J."/>
            <person name="Li X.W."/>
            <person name="Jiao Y."/>
            <person name="Zhou C.C."/>
            <person name="Tu T."/>
            <person name="Chai C.Y."/>
            <person name="Gao J.L."/>
            <person name="Fan L.J."/>
            <person name="van de Weg E."/>
            <person name="Wang J.Y."/>
            <person name="Gao Z.S."/>
        </authorList>
    </citation>
    <scope>NUCLEOTIDE SEQUENCE [LARGE SCALE GENOMIC DNA]</scope>
    <source>
        <tissue evidence="9">Leaves</tissue>
    </source>
</reference>
<dbReference type="InterPro" id="IPR000719">
    <property type="entry name" value="Prot_kinase_dom"/>
</dbReference>
<evidence type="ECO:0000256" key="1">
    <source>
        <dbReference type="ARBA" id="ARBA00022679"/>
    </source>
</evidence>
<feature type="compositionally biased region" description="Polar residues" evidence="7">
    <location>
        <begin position="877"/>
        <end position="894"/>
    </location>
</feature>
<accession>A0A6A1V0D2</accession>
<dbReference type="PROSITE" id="PS00108">
    <property type="entry name" value="PROTEIN_KINASE_ST"/>
    <property type="match status" value="1"/>
</dbReference>
<evidence type="ECO:0000256" key="4">
    <source>
        <dbReference type="ARBA" id="ARBA00022777"/>
    </source>
</evidence>
<dbReference type="FunFam" id="1.25.10.10:FF:000278">
    <property type="entry name" value="MAP3K epsilon protein kinase 1"/>
    <property type="match status" value="1"/>
</dbReference>
<dbReference type="SMART" id="SM00220">
    <property type="entry name" value="S_TKc"/>
    <property type="match status" value="1"/>
</dbReference>
<dbReference type="Proteomes" id="UP000516437">
    <property type="component" value="Chromosome 7"/>
</dbReference>
<keyword evidence="5 6" id="KW-0067">ATP-binding</keyword>
<evidence type="ECO:0000313" key="10">
    <source>
        <dbReference type="Proteomes" id="UP000516437"/>
    </source>
</evidence>
<feature type="domain" description="Protein kinase" evidence="8">
    <location>
        <begin position="20"/>
        <end position="300"/>
    </location>
</feature>
<dbReference type="InterPro" id="IPR011009">
    <property type="entry name" value="Kinase-like_dom_sf"/>
</dbReference>
<dbReference type="InterPro" id="IPR016024">
    <property type="entry name" value="ARM-type_fold"/>
</dbReference>
<protein>
    <submittedName>
        <fullName evidence="9">Serine/threonine-protein kinase sepA</fullName>
    </submittedName>
</protein>
<dbReference type="Gene3D" id="1.10.510.10">
    <property type="entry name" value="Transferase(Phosphotransferase) domain 1"/>
    <property type="match status" value="1"/>
</dbReference>
<dbReference type="Pfam" id="PF00069">
    <property type="entry name" value="Pkinase"/>
    <property type="match status" value="1"/>
</dbReference>
<gene>
    <name evidence="9" type="ORF">CJ030_MR7G009250</name>
</gene>
<feature type="compositionally biased region" description="Basic and acidic residues" evidence="7">
    <location>
        <begin position="407"/>
        <end position="418"/>
    </location>
</feature>
<organism evidence="9 10">
    <name type="scientific">Morella rubra</name>
    <name type="common">Chinese bayberry</name>
    <dbReference type="NCBI Taxonomy" id="262757"/>
    <lineage>
        <taxon>Eukaryota</taxon>
        <taxon>Viridiplantae</taxon>
        <taxon>Streptophyta</taxon>
        <taxon>Embryophyta</taxon>
        <taxon>Tracheophyta</taxon>
        <taxon>Spermatophyta</taxon>
        <taxon>Magnoliopsida</taxon>
        <taxon>eudicotyledons</taxon>
        <taxon>Gunneridae</taxon>
        <taxon>Pentapetalae</taxon>
        <taxon>rosids</taxon>
        <taxon>fabids</taxon>
        <taxon>Fagales</taxon>
        <taxon>Myricaceae</taxon>
        <taxon>Morella</taxon>
    </lineage>
</organism>
<feature type="compositionally biased region" description="Basic and acidic residues" evidence="7">
    <location>
        <begin position="343"/>
        <end position="354"/>
    </location>
</feature>
<feature type="compositionally biased region" description="Basic and acidic residues" evidence="7">
    <location>
        <begin position="261"/>
        <end position="274"/>
    </location>
</feature>
<dbReference type="SUPFAM" id="SSF48371">
    <property type="entry name" value="ARM repeat"/>
    <property type="match status" value="2"/>
</dbReference>
<name>A0A6A1V0D2_9ROSI</name>
<feature type="compositionally biased region" description="Basic and acidic residues" evidence="7">
    <location>
        <begin position="836"/>
        <end position="846"/>
    </location>
</feature>
<evidence type="ECO:0000256" key="6">
    <source>
        <dbReference type="PROSITE-ProRule" id="PRU10141"/>
    </source>
</evidence>